<proteinExistence type="predicted"/>
<keyword evidence="1" id="KW-0732">Signal</keyword>
<dbReference type="AlphaFoldDB" id="A0A7X5Y7V1"/>
<sequence>MRLLPLAAALALPLTLSACFGGKTPSSLLTLTPATPSATFERTAAASEAVSIELPIASRDIRQVRVPVLETAGQVTYVKDLQYIETPDRLFQQLLSETVKRVTGRVVIDPRQAGIDPGTRVSGVLQRFGVDSATGQVIVTYDATATRGATVQSRRFTATAPADGTAASVGPAINVAANDVANQVARWIGG</sequence>
<organism evidence="2 3">
    <name type="scientific">Sphingomonas kaistensis</name>
    <dbReference type="NCBI Taxonomy" id="298708"/>
    <lineage>
        <taxon>Bacteria</taxon>
        <taxon>Pseudomonadati</taxon>
        <taxon>Pseudomonadota</taxon>
        <taxon>Alphaproteobacteria</taxon>
        <taxon>Sphingomonadales</taxon>
        <taxon>Sphingomonadaceae</taxon>
        <taxon>Sphingomonas</taxon>
    </lineage>
</organism>
<name>A0A7X5Y7V1_9SPHN</name>
<gene>
    <name evidence="2" type="ORF">GGQ97_000934</name>
</gene>
<dbReference type="EMBL" id="JAATJC010000001">
    <property type="protein sequence ID" value="NJC05141.1"/>
    <property type="molecule type" value="Genomic_DNA"/>
</dbReference>
<protein>
    <submittedName>
        <fullName evidence="2">Cholesterol transport system auxiliary component</fullName>
    </submittedName>
</protein>
<dbReference type="PROSITE" id="PS51257">
    <property type="entry name" value="PROKAR_LIPOPROTEIN"/>
    <property type="match status" value="1"/>
</dbReference>
<evidence type="ECO:0000313" key="3">
    <source>
        <dbReference type="Proteomes" id="UP000558192"/>
    </source>
</evidence>
<dbReference type="RefSeq" id="WP_168067870.1">
    <property type="nucleotide sequence ID" value="NZ_JAATJC010000001.1"/>
</dbReference>
<evidence type="ECO:0000256" key="1">
    <source>
        <dbReference type="SAM" id="SignalP"/>
    </source>
</evidence>
<keyword evidence="3" id="KW-1185">Reference proteome</keyword>
<evidence type="ECO:0000313" key="2">
    <source>
        <dbReference type="EMBL" id="NJC05141.1"/>
    </source>
</evidence>
<reference evidence="2 3" key="1">
    <citation type="submission" date="2020-03" db="EMBL/GenBank/DDBJ databases">
        <title>Genomic Encyclopedia of Type Strains, Phase IV (KMG-IV): sequencing the most valuable type-strain genomes for metagenomic binning, comparative biology and taxonomic classification.</title>
        <authorList>
            <person name="Goeker M."/>
        </authorList>
    </citation>
    <scope>NUCLEOTIDE SEQUENCE [LARGE SCALE GENOMIC DNA]</scope>
    <source>
        <strain evidence="2 3">DSM 16846</strain>
    </source>
</reference>
<dbReference type="SUPFAM" id="SSF159594">
    <property type="entry name" value="XCC0632-like"/>
    <property type="match status" value="1"/>
</dbReference>
<accession>A0A7X5Y7V1</accession>
<feature type="chain" id="PRO_5031029915" evidence="1">
    <location>
        <begin position="19"/>
        <end position="190"/>
    </location>
</feature>
<dbReference type="Gene3D" id="3.40.50.10610">
    <property type="entry name" value="ABC-type transport auxiliary lipoprotein component"/>
    <property type="match status" value="1"/>
</dbReference>
<dbReference type="Proteomes" id="UP000558192">
    <property type="component" value="Unassembled WGS sequence"/>
</dbReference>
<feature type="signal peptide" evidence="1">
    <location>
        <begin position="1"/>
        <end position="18"/>
    </location>
</feature>
<comment type="caution">
    <text evidence="2">The sequence shown here is derived from an EMBL/GenBank/DDBJ whole genome shotgun (WGS) entry which is preliminary data.</text>
</comment>